<evidence type="ECO:0000313" key="5">
    <source>
        <dbReference type="Proteomes" id="UP000559027"/>
    </source>
</evidence>
<evidence type="ECO:0000313" key="4">
    <source>
        <dbReference type="EMBL" id="KAF5357812.1"/>
    </source>
</evidence>
<feature type="transmembrane region" description="Helical" evidence="2">
    <location>
        <begin position="136"/>
        <end position="158"/>
    </location>
</feature>
<evidence type="ECO:0000256" key="1">
    <source>
        <dbReference type="SAM" id="MobiDB-lite"/>
    </source>
</evidence>
<reference evidence="4 5" key="1">
    <citation type="journal article" date="2020" name="ISME J.">
        <title>Uncovering the hidden diversity of litter-decomposition mechanisms in mushroom-forming fungi.</title>
        <authorList>
            <person name="Floudas D."/>
            <person name="Bentzer J."/>
            <person name="Ahren D."/>
            <person name="Johansson T."/>
            <person name="Persson P."/>
            <person name="Tunlid A."/>
        </authorList>
    </citation>
    <scope>NUCLEOTIDE SEQUENCE [LARGE SCALE GENOMIC DNA]</scope>
    <source>
        <strain evidence="4 5">CBS 146.42</strain>
    </source>
</reference>
<feature type="transmembrane region" description="Helical" evidence="2">
    <location>
        <begin position="12"/>
        <end position="36"/>
    </location>
</feature>
<protein>
    <recommendedName>
        <fullName evidence="3">DUF7598 domain-containing protein</fullName>
    </recommendedName>
</protein>
<sequence length="320" mass="35089">MPLNTRAITFIGLNAVRLLSIVSLILVFSSTIFVMVNNIKAVNAFEAHKGDIDMENCDYIENSTVPNQPAGVFWAVVASLLIIFQTVILFLSEISWPMKFFDRYFPVLGSEFGLGALGIFQSLISTQILSHHVDDFSLVSAFFLFVLGCINMLLGLIFRTSAKPKRSITSWRTESKGVLPTHTGSSDTTKVESSFANNNPSKYFPSSGANLQRGGSEHGSTYKSPLPLDEKSGYGFGTRGEKAAGLRGFLLKKPDEALPRYMSPPPALTRKDTRRSSNSSVELPGHWRSDSQTSEGSRSYPSPSREGRSTPQFKSSPTAI</sequence>
<feature type="transmembrane region" description="Helical" evidence="2">
    <location>
        <begin position="72"/>
        <end position="92"/>
    </location>
</feature>
<gene>
    <name evidence="4" type="ORF">D9756_001261</name>
</gene>
<feature type="compositionally biased region" description="Polar residues" evidence="1">
    <location>
        <begin position="182"/>
        <end position="201"/>
    </location>
</feature>
<feature type="transmembrane region" description="Helical" evidence="2">
    <location>
        <begin position="104"/>
        <end position="124"/>
    </location>
</feature>
<feature type="compositionally biased region" description="Polar residues" evidence="1">
    <location>
        <begin position="290"/>
        <end position="302"/>
    </location>
</feature>
<dbReference type="OrthoDB" id="5327148at2759"/>
<feature type="domain" description="DUF7598" evidence="3">
    <location>
        <begin position="72"/>
        <end position="144"/>
    </location>
</feature>
<keyword evidence="2" id="KW-0812">Transmembrane</keyword>
<keyword evidence="5" id="KW-1185">Reference proteome</keyword>
<comment type="caution">
    <text evidence="4">The sequence shown here is derived from an EMBL/GenBank/DDBJ whole genome shotgun (WGS) entry which is preliminary data.</text>
</comment>
<evidence type="ECO:0000256" key="2">
    <source>
        <dbReference type="SAM" id="Phobius"/>
    </source>
</evidence>
<evidence type="ECO:0000259" key="3">
    <source>
        <dbReference type="Pfam" id="PF24535"/>
    </source>
</evidence>
<dbReference type="InterPro" id="IPR056019">
    <property type="entry name" value="DUF7598"/>
</dbReference>
<proteinExistence type="predicted"/>
<feature type="region of interest" description="Disordered" evidence="1">
    <location>
        <begin position="176"/>
        <end position="235"/>
    </location>
</feature>
<dbReference type="EMBL" id="JAACJO010000005">
    <property type="protein sequence ID" value="KAF5357812.1"/>
    <property type="molecule type" value="Genomic_DNA"/>
</dbReference>
<keyword evidence="2" id="KW-0472">Membrane</keyword>
<dbReference type="Pfam" id="PF24535">
    <property type="entry name" value="DUF7598"/>
    <property type="match status" value="1"/>
</dbReference>
<name>A0A8H5G3V4_9AGAR</name>
<accession>A0A8H5G3V4</accession>
<dbReference type="Proteomes" id="UP000559027">
    <property type="component" value="Unassembled WGS sequence"/>
</dbReference>
<feature type="compositionally biased region" description="Polar residues" evidence="1">
    <location>
        <begin position="309"/>
        <end position="320"/>
    </location>
</feature>
<organism evidence="4 5">
    <name type="scientific">Leucocoprinus leucothites</name>
    <dbReference type="NCBI Taxonomy" id="201217"/>
    <lineage>
        <taxon>Eukaryota</taxon>
        <taxon>Fungi</taxon>
        <taxon>Dikarya</taxon>
        <taxon>Basidiomycota</taxon>
        <taxon>Agaricomycotina</taxon>
        <taxon>Agaricomycetes</taxon>
        <taxon>Agaricomycetidae</taxon>
        <taxon>Agaricales</taxon>
        <taxon>Agaricineae</taxon>
        <taxon>Agaricaceae</taxon>
        <taxon>Leucocoprinus</taxon>
    </lineage>
</organism>
<feature type="region of interest" description="Disordered" evidence="1">
    <location>
        <begin position="256"/>
        <end position="320"/>
    </location>
</feature>
<dbReference type="AlphaFoldDB" id="A0A8H5G3V4"/>
<keyword evidence="2" id="KW-1133">Transmembrane helix</keyword>